<keyword evidence="1" id="KW-0472">Membrane</keyword>
<feature type="transmembrane region" description="Helical" evidence="1">
    <location>
        <begin position="21"/>
        <end position="43"/>
    </location>
</feature>
<keyword evidence="1" id="KW-0812">Transmembrane</keyword>
<organism evidence="2 3">
    <name type="scientific">Oceanobacillus oncorhynchi</name>
    <dbReference type="NCBI Taxonomy" id="545501"/>
    <lineage>
        <taxon>Bacteria</taxon>
        <taxon>Bacillati</taxon>
        <taxon>Bacillota</taxon>
        <taxon>Bacilli</taxon>
        <taxon>Bacillales</taxon>
        <taxon>Bacillaceae</taxon>
        <taxon>Oceanobacillus</taxon>
    </lineage>
</organism>
<keyword evidence="1" id="KW-1133">Transmembrane helix</keyword>
<dbReference type="STRING" id="545501.BN997_01853"/>
<evidence type="ECO:0000313" key="2">
    <source>
        <dbReference type="EMBL" id="CEI81998.1"/>
    </source>
</evidence>
<dbReference type="EMBL" id="CDGG01000001">
    <property type="protein sequence ID" value="CEI81998.1"/>
    <property type="molecule type" value="Genomic_DNA"/>
</dbReference>
<reference evidence="2 3" key="1">
    <citation type="submission" date="2014-11" db="EMBL/GenBank/DDBJ databases">
        <authorList>
            <person name="Urmite Genomes Urmite Genomes"/>
        </authorList>
    </citation>
    <scope>NUCLEOTIDE SEQUENCE [LARGE SCALE GENOMIC DNA]</scope>
    <source>
        <strain evidence="2 3">Oc5</strain>
    </source>
</reference>
<keyword evidence="3" id="KW-1185">Reference proteome</keyword>
<feature type="transmembrane region" description="Helical" evidence="1">
    <location>
        <begin position="55"/>
        <end position="76"/>
    </location>
</feature>
<feature type="transmembrane region" description="Helical" evidence="1">
    <location>
        <begin position="88"/>
        <end position="110"/>
    </location>
</feature>
<evidence type="ECO:0000256" key="1">
    <source>
        <dbReference type="SAM" id="Phobius"/>
    </source>
</evidence>
<dbReference type="AlphaFoldDB" id="A0A0A1MFX0"/>
<accession>A0A0A1MFX0</accession>
<evidence type="ECO:0008006" key="4">
    <source>
        <dbReference type="Google" id="ProtNLM"/>
    </source>
</evidence>
<gene>
    <name evidence="2" type="ORF">BN997_01853</name>
</gene>
<dbReference type="OrthoDB" id="3183957at2"/>
<dbReference type="RefSeq" id="WP_042531521.1">
    <property type="nucleotide sequence ID" value="NZ_CAXOIH010000006.1"/>
</dbReference>
<sequence>MKNDARAQIELNRKKLSIKSMYFNRYLLVRYVSALFFFTNLYWFMSLLMSDSSLYFIPLILMVVLVISTIEQVKIYGHHSNIVKYTKYCFTILLVTNMLLIVPACFTSSFNQLFPFLVAEEKSKILVLSILIAGVLLSTLILYRLNKIKHNEDKHYERIKSFERAVN</sequence>
<feature type="transmembrane region" description="Helical" evidence="1">
    <location>
        <begin position="125"/>
        <end position="145"/>
    </location>
</feature>
<protein>
    <recommendedName>
        <fullName evidence="4">PTS cellobiose transporter subunit IIA</fullName>
    </recommendedName>
</protein>
<name>A0A0A1MFX0_9BACI</name>
<dbReference type="Proteomes" id="UP000040453">
    <property type="component" value="Unassembled WGS sequence"/>
</dbReference>
<evidence type="ECO:0000313" key="3">
    <source>
        <dbReference type="Proteomes" id="UP000040453"/>
    </source>
</evidence>
<proteinExistence type="predicted"/>